<gene>
    <name evidence="12" type="primary">LOC102821659</name>
</gene>
<keyword evidence="4 8" id="KW-0297">G-protein coupled receptor</keyword>
<keyword evidence="2 8" id="KW-0812">Transmembrane</keyword>
<comment type="similarity">
    <text evidence="8">Belongs to the G-protein coupled receptor 1 family.</text>
</comment>
<evidence type="ECO:0000256" key="3">
    <source>
        <dbReference type="ARBA" id="ARBA00022989"/>
    </source>
</evidence>
<dbReference type="PROSITE" id="PS50262">
    <property type="entry name" value="G_PROTEIN_RECEP_F1_2"/>
    <property type="match status" value="1"/>
</dbReference>
<accession>A0A9B0U2K7</accession>
<dbReference type="InterPro" id="IPR017452">
    <property type="entry name" value="GPCR_Rhodpsn_7TM"/>
</dbReference>
<feature type="transmembrane region" description="Helical" evidence="9">
    <location>
        <begin position="61"/>
        <end position="79"/>
    </location>
</feature>
<evidence type="ECO:0000256" key="5">
    <source>
        <dbReference type="ARBA" id="ARBA00023136"/>
    </source>
</evidence>
<dbReference type="GeneID" id="102821659"/>
<dbReference type="Gene3D" id="1.20.1070.10">
    <property type="entry name" value="Rhodopsin 7-helix transmembrane proteins"/>
    <property type="match status" value="1"/>
</dbReference>
<keyword evidence="7 8" id="KW-0807">Transducer</keyword>
<dbReference type="GO" id="GO:0004930">
    <property type="term" value="F:G protein-coupled receptor activity"/>
    <property type="evidence" value="ECO:0007669"/>
    <property type="project" value="UniProtKB-KW"/>
</dbReference>
<proteinExistence type="inferred from homology"/>
<feature type="transmembrane region" description="Helical" evidence="9">
    <location>
        <begin position="141"/>
        <end position="163"/>
    </location>
</feature>
<evidence type="ECO:0000256" key="9">
    <source>
        <dbReference type="RuleBase" id="RU363047"/>
    </source>
</evidence>
<keyword evidence="6 8" id="KW-0675">Receptor</keyword>
<dbReference type="Pfam" id="PF13853">
    <property type="entry name" value="7tm_4"/>
    <property type="match status" value="1"/>
</dbReference>
<keyword evidence="11" id="KW-1185">Reference proteome</keyword>
<dbReference type="SUPFAM" id="SSF81321">
    <property type="entry name" value="Family A G protein-coupled receptor-like"/>
    <property type="match status" value="1"/>
</dbReference>
<evidence type="ECO:0000256" key="1">
    <source>
        <dbReference type="ARBA" id="ARBA00004141"/>
    </source>
</evidence>
<name>A0A9B0U2K7_CHRAS</name>
<dbReference type="GO" id="GO:0005886">
    <property type="term" value="C:plasma membrane"/>
    <property type="evidence" value="ECO:0007669"/>
    <property type="project" value="UniProtKB-SubCell"/>
</dbReference>
<evidence type="ECO:0000259" key="10">
    <source>
        <dbReference type="PROSITE" id="PS50262"/>
    </source>
</evidence>
<dbReference type="PANTHER" id="PTHR48018">
    <property type="entry name" value="OLFACTORY RECEPTOR"/>
    <property type="match status" value="1"/>
</dbReference>
<evidence type="ECO:0000256" key="4">
    <source>
        <dbReference type="ARBA" id="ARBA00023040"/>
    </source>
</evidence>
<feature type="transmembrane region" description="Helical" evidence="9">
    <location>
        <begin position="274"/>
        <end position="293"/>
    </location>
</feature>
<dbReference type="PROSITE" id="PS00237">
    <property type="entry name" value="G_PROTEIN_RECEP_F1_1"/>
    <property type="match status" value="1"/>
</dbReference>
<evidence type="ECO:0000256" key="6">
    <source>
        <dbReference type="ARBA" id="ARBA00023170"/>
    </source>
</evidence>
<dbReference type="GO" id="GO:0004984">
    <property type="term" value="F:olfactory receptor activity"/>
    <property type="evidence" value="ECO:0007669"/>
    <property type="project" value="InterPro"/>
</dbReference>
<dbReference type="PRINTS" id="PR00245">
    <property type="entry name" value="OLFACTORYR"/>
</dbReference>
<dbReference type="OrthoDB" id="9444602at2759"/>
<dbReference type="AlphaFoldDB" id="A0A9B0U2K7"/>
<dbReference type="Proteomes" id="UP000504623">
    <property type="component" value="Unplaced"/>
</dbReference>
<dbReference type="CDD" id="cd15407">
    <property type="entry name" value="7tmA_OR5B-like"/>
    <property type="match status" value="1"/>
</dbReference>
<keyword evidence="9" id="KW-0716">Sensory transduction</keyword>
<keyword evidence="5 9" id="KW-0472">Membrane</keyword>
<evidence type="ECO:0000256" key="2">
    <source>
        <dbReference type="ARBA" id="ARBA00022692"/>
    </source>
</evidence>
<comment type="subcellular location">
    <subcellularLocation>
        <location evidence="9">Cell membrane</location>
        <topology evidence="9">Multi-pass membrane protein</topology>
    </subcellularLocation>
    <subcellularLocation>
        <location evidence="1">Membrane</location>
        <topology evidence="1">Multi-pass membrane protein</topology>
    </subcellularLocation>
</comment>
<reference evidence="12" key="1">
    <citation type="submission" date="2025-08" db="UniProtKB">
        <authorList>
            <consortium name="RefSeq"/>
        </authorList>
    </citation>
    <scope>IDENTIFICATION</scope>
    <source>
        <tissue evidence="12">Spleen</tissue>
    </source>
</reference>
<feature type="domain" description="G-protein coupled receptors family 1 profile" evidence="10">
    <location>
        <begin position="42"/>
        <end position="291"/>
    </location>
</feature>
<dbReference type="InterPro" id="IPR000276">
    <property type="entry name" value="GPCR_Rhodpsn"/>
</dbReference>
<evidence type="ECO:0000256" key="7">
    <source>
        <dbReference type="ARBA" id="ARBA00023224"/>
    </source>
</evidence>
<organism evidence="11 12">
    <name type="scientific">Chrysochloris asiatica</name>
    <name type="common">Cape golden mole</name>
    <dbReference type="NCBI Taxonomy" id="185453"/>
    <lineage>
        <taxon>Eukaryota</taxon>
        <taxon>Metazoa</taxon>
        <taxon>Chordata</taxon>
        <taxon>Craniata</taxon>
        <taxon>Vertebrata</taxon>
        <taxon>Euteleostomi</taxon>
        <taxon>Mammalia</taxon>
        <taxon>Eutheria</taxon>
        <taxon>Afrotheria</taxon>
        <taxon>Chrysochloridae</taxon>
        <taxon>Chrysochlorinae</taxon>
        <taxon>Chrysochloris</taxon>
    </lineage>
</organism>
<feature type="transmembrane region" description="Helical" evidence="9">
    <location>
        <begin position="99"/>
        <end position="121"/>
    </location>
</feature>
<feature type="transmembrane region" description="Helical" evidence="9">
    <location>
        <begin position="26"/>
        <end position="49"/>
    </location>
</feature>
<dbReference type="InterPro" id="IPR000725">
    <property type="entry name" value="Olfact_rcpt"/>
</dbReference>
<dbReference type="PRINTS" id="PR00237">
    <property type="entry name" value="GPCRRHODOPSN"/>
</dbReference>
<protein>
    <recommendedName>
        <fullName evidence="9">Olfactory receptor</fullName>
    </recommendedName>
</protein>
<evidence type="ECO:0000256" key="8">
    <source>
        <dbReference type="RuleBase" id="RU000688"/>
    </source>
</evidence>
<keyword evidence="9" id="KW-0552">Olfaction</keyword>
<sequence length="317" mass="35176">MTLMENISEVTEFILVGLTDAPELQIPLFIIFTVIYFITLVGNMGMIVLILSDSRLHTPMYFFLSNLSLVDCVYASAVTPKVMMGFLTGDKVIAYNACAAQMFFFAAFATVESFLLASMAFDRHAAVCKPLHYTTTMTSTVCALLVSGSYICGLLQSSIHVAFTFHLSFCHSNVVNHFFCDIPPLLSLSCSDTYTNEIVLFALAAFNVFCTLVVILNSYLFIFIAILRMRSAEGREKAFSTCASHLAAVSIFYGTIIFMYLQPNSSHSMDTDKMASVFYTMVIPMLNPLVYSLRNKDVKSAFKKVAEKVKSSLGLTY</sequence>
<keyword evidence="3 9" id="KW-1133">Transmembrane helix</keyword>
<evidence type="ECO:0000313" key="11">
    <source>
        <dbReference type="Proteomes" id="UP000504623"/>
    </source>
</evidence>
<feature type="transmembrane region" description="Helical" evidence="9">
    <location>
        <begin position="198"/>
        <end position="226"/>
    </location>
</feature>
<evidence type="ECO:0000313" key="12">
    <source>
        <dbReference type="RefSeq" id="XP_006875856.1"/>
    </source>
</evidence>
<dbReference type="FunFam" id="1.20.1070.10:FF:000003">
    <property type="entry name" value="Olfactory receptor"/>
    <property type="match status" value="1"/>
</dbReference>
<dbReference type="RefSeq" id="XP_006875856.1">
    <property type="nucleotide sequence ID" value="XM_006875794.1"/>
</dbReference>
<feature type="transmembrane region" description="Helical" evidence="9">
    <location>
        <begin position="238"/>
        <end position="262"/>
    </location>
</feature>
<keyword evidence="9" id="KW-1003">Cell membrane</keyword>